<dbReference type="GO" id="GO:0006749">
    <property type="term" value="P:glutathione metabolic process"/>
    <property type="evidence" value="ECO:0007669"/>
    <property type="project" value="TreeGrafter"/>
</dbReference>
<dbReference type="GO" id="GO:0017168">
    <property type="term" value="F:5-oxoprolinase (ATP-hydrolyzing) activity"/>
    <property type="evidence" value="ECO:0007669"/>
    <property type="project" value="TreeGrafter"/>
</dbReference>
<feature type="domain" description="Hydantoinase B/oxoprolinase" evidence="1">
    <location>
        <begin position="7"/>
        <end position="412"/>
    </location>
</feature>
<dbReference type="InterPro" id="IPR045079">
    <property type="entry name" value="Oxoprolinase-like"/>
</dbReference>
<dbReference type="PANTHER" id="PTHR11365:SF23">
    <property type="entry name" value="HYPOTHETICAL 5-OXOPROLINASE (EUROFUNG)-RELATED"/>
    <property type="match status" value="1"/>
</dbReference>
<accession>A0A382BHQ5</accession>
<gene>
    <name evidence="2" type="ORF">METZ01_LOCUS166048</name>
</gene>
<evidence type="ECO:0000259" key="1">
    <source>
        <dbReference type="Pfam" id="PF02538"/>
    </source>
</evidence>
<protein>
    <recommendedName>
        <fullName evidence="1">Hydantoinase B/oxoprolinase domain-containing protein</fullName>
    </recommendedName>
</protein>
<dbReference type="AlphaFoldDB" id="A0A382BHQ5"/>
<evidence type="ECO:0000313" key="2">
    <source>
        <dbReference type="EMBL" id="SVB13194.1"/>
    </source>
</evidence>
<proteinExistence type="predicted"/>
<dbReference type="InterPro" id="IPR003692">
    <property type="entry name" value="Hydantoinase_B"/>
</dbReference>
<organism evidence="2">
    <name type="scientific">marine metagenome</name>
    <dbReference type="NCBI Taxonomy" id="408172"/>
    <lineage>
        <taxon>unclassified sequences</taxon>
        <taxon>metagenomes</taxon>
        <taxon>ecological metagenomes</taxon>
    </lineage>
</organism>
<sequence>MVEKLTPVQLSIMSNRLDSVCREMTNTMLLTARSSVLGVARDFSVSIVTSEDEVLAAAEGFPIHVWGSNLQTGSMRRNHPDFREGDAYLHNDPYDGNSHAADHTLLVPVFFEGEHFFTTAVKAHQADTGNSLPTTYMAQAADVYQEGSLIFPAVKVQENYKNIDDIIRMCRRRIRIPDQWYGDYLAGIGAARIGERSLKKFVEKYGKDTVRSFVREWLDYSERRCIDAIKKLPKGRLEANQSHDPIEPWVPDGIPVNVKIDIDPDEAMVTVDLRDNIDCIDAGLNLTECTSTMAAAHGVLACLGHDLPTNAGIMRRIKVLLRENCVVGIPRFPHSCSVATTNLTDIIVNVTQSSFADLGEGQGYAHGNYCNSAAAGVASGKDWRRGGEPYINQMFLMGGGGPASSETDGMHYLFV</sequence>
<dbReference type="GO" id="GO:0005829">
    <property type="term" value="C:cytosol"/>
    <property type="evidence" value="ECO:0007669"/>
    <property type="project" value="TreeGrafter"/>
</dbReference>
<name>A0A382BHQ5_9ZZZZ</name>
<dbReference type="EMBL" id="UINC01029818">
    <property type="protein sequence ID" value="SVB13194.1"/>
    <property type="molecule type" value="Genomic_DNA"/>
</dbReference>
<dbReference type="PANTHER" id="PTHR11365">
    <property type="entry name" value="5-OXOPROLINASE RELATED"/>
    <property type="match status" value="1"/>
</dbReference>
<feature type="non-terminal residue" evidence="2">
    <location>
        <position position="415"/>
    </location>
</feature>
<dbReference type="Pfam" id="PF02538">
    <property type="entry name" value="Hydantoinase_B"/>
    <property type="match status" value="1"/>
</dbReference>
<reference evidence="2" key="1">
    <citation type="submission" date="2018-05" db="EMBL/GenBank/DDBJ databases">
        <authorList>
            <person name="Lanie J.A."/>
            <person name="Ng W.-L."/>
            <person name="Kazmierczak K.M."/>
            <person name="Andrzejewski T.M."/>
            <person name="Davidsen T.M."/>
            <person name="Wayne K.J."/>
            <person name="Tettelin H."/>
            <person name="Glass J.I."/>
            <person name="Rusch D."/>
            <person name="Podicherti R."/>
            <person name="Tsui H.-C.T."/>
            <person name="Winkler M.E."/>
        </authorList>
    </citation>
    <scope>NUCLEOTIDE SEQUENCE</scope>
</reference>